<feature type="signal peptide" evidence="11">
    <location>
        <begin position="1"/>
        <end position="34"/>
    </location>
</feature>
<dbReference type="InterPro" id="IPR012910">
    <property type="entry name" value="Plug_dom"/>
</dbReference>
<keyword evidence="2 8" id="KW-0813">Transport</keyword>
<evidence type="ECO:0000256" key="1">
    <source>
        <dbReference type="ARBA" id="ARBA00004571"/>
    </source>
</evidence>
<evidence type="ECO:0000256" key="7">
    <source>
        <dbReference type="ARBA" id="ARBA00023237"/>
    </source>
</evidence>
<feature type="region of interest" description="Disordered" evidence="10">
    <location>
        <begin position="273"/>
        <end position="297"/>
    </location>
</feature>
<evidence type="ECO:0000259" key="13">
    <source>
        <dbReference type="Pfam" id="PF07715"/>
    </source>
</evidence>
<proteinExistence type="inferred from homology"/>
<keyword evidence="6 8" id="KW-0472">Membrane</keyword>
<dbReference type="SUPFAM" id="SSF56935">
    <property type="entry name" value="Porins"/>
    <property type="match status" value="1"/>
</dbReference>
<organism evidence="14 15">
    <name type="scientific">Simiduia curdlanivorans</name>
    <dbReference type="NCBI Taxonomy" id="1492769"/>
    <lineage>
        <taxon>Bacteria</taxon>
        <taxon>Pseudomonadati</taxon>
        <taxon>Pseudomonadota</taxon>
        <taxon>Gammaproteobacteria</taxon>
        <taxon>Cellvibrionales</taxon>
        <taxon>Cellvibrionaceae</taxon>
        <taxon>Simiduia</taxon>
    </lineage>
</organism>
<dbReference type="InterPro" id="IPR039426">
    <property type="entry name" value="TonB-dep_rcpt-like"/>
</dbReference>
<evidence type="ECO:0000259" key="12">
    <source>
        <dbReference type="Pfam" id="PF00593"/>
    </source>
</evidence>
<comment type="similarity">
    <text evidence="8 9">Belongs to the TonB-dependent receptor family.</text>
</comment>
<evidence type="ECO:0000256" key="6">
    <source>
        <dbReference type="ARBA" id="ARBA00023136"/>
    </source>
</evidence>
<dbReference type="Proteomes" id="UP001595840">
    <property type="component" value="Unassembled WGS sequence"/>
</dbReference>
<keyword evidence="11" id="KW-0732">Signal</keyword>
<evidence type="ECO:0000256" key="3">
    <source>
        <dbReference type="ARBA" id="ARBA00022452"/>
    </source>
</evidence>
<dbReference type="Gene3D" id="2.170.130.10">
    <property type="entry name" value="TonB-dependent receptor, plug domain"/>
    <property type="match status" value="1"/>
</dbReference>
<reference evidence="15" key="1">
    <citation type="journal article" date="2019" name="Int. J. Syst. Evol. Microbiol.">
        <title>The Global Catalogue of Microorganisms (GCM) 10K type strain sequencing project: providing services to taxonomists for standard genome sequencing and annotation.</title>
        <authorList>
            <consortium name="The Broad Institute Genomics Platform"/>
            <consortium name="The Broad Institute Genome Sequencing Center for Infectious Disease"/>
            <person name="Wu L."/>
            <person name="Ma J."/>
        </authorList>
    </citation>
    <scope>NUCLEOTIDE SEQUENCE [LARGE SCALE GENOMIC DNA]</scope>
    <source>
        <strain evidence="15">CECT 8570</strain>
    </source>
</reference>
<dbReference type="RefSeq" id="WP_290259305.1">
    <property type="nucleotide sequence ID" value="NZ_JAUFQG010000004.1"/>
</dbReference>
<keyword evidence="14" id="KW-0675">Receptor</keyword>
<sequence length="682" mass="74666">MIKFPFMGQQLMAKQRLATTLLLGLSLTPLPLSAAIEEVIITASPLAKNGDTLSQPAAVLSGDELRRKAASTLGDTLNDQPGMSSASFGPGVGAPVIRGQSANRVKVMQNQLGTMDAASASPDHANSVEPLLAERIEVLRGPATLRFGNDAIGGVVNVIDNSIPSARINGVEGAIEARYQSVNQQKVGVGMLEGGSDRLAWHLDGVWRESQNVDIPGYAHAEESHESPELEEEEHKGIIENTDAQADSFSAGASWFNDTGFIGLAISQLNNNYGIPPGGHEHEEEEPDHEEEPGHEEEEALVRIDLTQTRYDLKGEQNNLAPWIEKLSYRLAYNDYQHIELEGDEAGTKFQNKAWEGRAEVIHTDSGDQRGAFGIQAGTRDFAAIGDEAFIPRSDIDNLGAFVLEEFNRSNWVFELGARAEYNAIAPDDQSKRSFNTYSLSGAAHWHINDAQHLTFSLARAQRAPSVEELFSLGAHLAEQNYVEGNADLKPETSLNTEIGYHYEGPVHLELNLFNNAIDNFIYKANTGAVIDELPVYAYVQDATRFYGAEIQLTLPLNSQWQLQGFVDAVRAKFDKGGDVPRINPPRAGISLSYEDDQWQLDMRATAVSEQKHPGEGEFAVDGYNRLDLSASRNLNLGEQEILLFIKGNNLSNAEIRNASSFLRAYAPEPGRSVELGARLSF</sequence>
<evidence type="ECO:0000313" key="14">
    <source>
        <dbReference type="EMBL" id="MFC4362644.1"/>
    </source>
</evidence>
<dbReference type="Pfam" id="PF00593">
    <property type="entry name" value="TonB_dep_Rec_b-barrel"/>
    <property type="match status" value="1"/>
</dbReference>
<dbReference type="Gene3D" id="2.40.170.20">
    <property type="entry name" value="TonB-dependent receptor, beta-barrel domain"/>
    <property type="match status" value="1"/>
</dbReference>
<keyword evidence="3 8" id="KW-1134">Transmembrane beta strand</keyword>
<comment type="subcellular location">
    <subcellularLocation>
        <location evidence="1 8">Cell outer membrane</location>
        <topology evidence="1 8">Multi-pass membrane protein</topology>
    </subcellularLocation>
</comment>
<feature type="domain" description="TonB-dependent receptor-like beta-barrel" evidence="12">
    <location>
        <begin position="301"/>
        <end position="651"/>
    </location>
</feature>
<dbReference type="Pfam" id="PF07715">
    <property type="entry name" value="Plug"/>
    <property type="match status" value="1"/>
</dbReference>
<dbReference type="InterPro" id="IPR036942">
    <property type="entry name" value="Beta-barrel_TonB_sf"/>
</dbReference>
<feature type="domain" description="TonB-dependent receptor plug" evidence="13">
    <location>
        <begin position="53"/>
        <end position="155"/>
    </location>
</feature>
<keyword evidence="15" id="KW-1185">Reference proteome</keyword>
<dbReference type="PROSITE" id="PS52016">
    <property type="entry name" value="TONB_DEPENDENT_REC_3"/>
    <property type="match status" value="1"/>
</dbReference>
<comment type="caution">
    <text evidence="14">The sequence shown here is derived from an EMBL/GenBank/DDBJ whole genome shotgun (WGS) entry which is preliminary data.</text>
</comment>
<evidence type="ECO:0000256" key="5">
    <source>
        <dbReference type="ARBA" id="ARBA00023077"/>
    </source>
</evidence>
<evidence type="ECO:0000256" key="4">
    <source>
        <dbReference type="ARBA" id="ARBA00022692"/>
    </source>
</evidence>
<gene>
    <name evidence="14" type="ORF">ACFOX3_10040</name>
</gene>
<feature type="chain" id="PRO_5046241759" evidence="11">
    <location>
        <begin position="35"/>
        <end position="682"/>
    </location>
</feature>
<dbReference type="InterPro" id="IPR037066">
    <property type="entry name" value="Plug_dom_sf"/>
</dbReference>
<evidence type="ECO:0000313" key="15">
    <source>
        <dbReference type="Proteomes" id="UP001595840"/>
    </source>
</evidence>
<dbReference type="PANTHER" id="PTHR30069:SF40">
    <property type="entry name" value="TONB-DEPENDENT RECEPTOR NMB0964-RELATED"/>
    <property type="match status" value="1"/>
</dbReference>
<evidence type="ECO:0000256" key="9">
    <source>
        <dbReference type="RuleBase" id="RU003357"/>
    </source>
</evidence>
<evidence type="ECO:0000256" key="10">
    <source>
        <dbReference type="SAM" id="MobiDB-lite"/>
    </source>
</evidence>
<dbReference type="PANTHER" id="PTHR30069">
    <property type="entry name" value="TONB-DEPENDENT OUTER MEMBRANE RECEPTOR"/>
    <property type="match status" value="1"/>
</dbReference>
<keyword evidence="7 8" id="KW-0998">Cell outer membrane</keyword>
<name>A0ABV8V404_9GAMM</name>
<dbReference type="InterPro" id="IPR000531">
    <property type="entry name" value="Beta-barrel_TonB"/>
</dbReference>
<dbReference type="EMBL" id="JBHSCX010000008">
    <property type="protein sequence ID" value="MFC4362644.1"/>
    <property type="molecule type" value="Genomic_DNA"/>
</dbReference>
<keyword evidence="4 8" id="KW-0812">Transmembrane</keyword>
<protein>
    <submittedName>
        <fullName evidence="14">TonB-dependent receptor</fullName>
    </submittedName>
</protein>
<evidence type="ECO:0000256" key="8">
    <source>
        <dbReference type="PROSITE-ProRule" id="PRU01360"/>
    </source>
</evidence>
<evidence type="ECO:0000256" key="11">
    <source>
        <dbReference type="SAM" id="SignalP"/>
    </source>
</evidence>
<keyword evidence="5 9" id="KW-0798">TonB box</keyword>
<evidence type="ECO:0000256" key="2">
    <source>
        <dbReference type="ARBA" id="ARBA00022448"/>
    </source>
</evidence>
<feature type="compositionally biased region" description="Acidic residues" evidence="10">
    <location>
        <begin position="283"/>
        <end position="297"/>
    </location>
</feature>
<accession>A0ABV8V404</accession>